<dbReference type="AlphaFoldDB" id="A0A9X6VCZ2"/>
<dbReference type="Proteomes" id="UP000220397">
    <property type="component" value="Unassembled WGS sequence"/>
</dbReference>
<evidence type="ECO:0000313" key="2">
    <source>
        <dbReference type="Proteomes" id="UP000220397"/>
    </source>
</evidence>
<dbReference type="RefSeq" id="WP_098368714.1">
    <property type="nucleotide sequence ID" value="NZ_JARSYC010000024.1"/>
</dbReference>
<name>A0A9X6VCZ2_BACTU</name>
<reference evidence="1 2" key="1">
    <citation type="submission" date="2017-09" db="EMBL/GenBank/DDBJ databases">
        <title>Large-scale bioinformatics analysis of Bacillus genomes uncovers conserved roles of natural products in bacterial physiology.</title>
        <authorList>
            <consortium name="Agbiome Team Llc"/>
            <person name="Bleich R.M."/>
            <person name="Kirk G.J."/>
            <person name="Santa Maria K.C."/>
            <person name="Allen S.E."/>
            <person name="Farag S."/>
            <person name="Shank E.A."/>
            <person name="Bowers A."/>
        </authorList>
    </citation>
    <scope>NUCLEOTIDE SEQUENCE [LARGE SCALE GENOMIC DNA]</scope>
    <source>
        <strain evidence="1 2">AFS015413</strain>
    </source>
</reference>
<sequence>MTKSEILNKLAENIVNYDADNEILYFAYVPRTESNMELFLKLVNDSSEIYDALETPERIDLVPVCWKYSNWFTGERFIYKN</sequence>
<accession>A0A9X6VCZ2</accession>
<comment type="caution">
    <text evidence="1">The sequence shown here is derived from an EMBL/GenBank/DDBJ whole genome shotgun (WGS) entry which is preliminary data.</text>
</comment>
<evidence type="ECO:0000313" key="1">
    <source>
        <dbReference type="EMBL" id="PFB08313.1"/>
    </source>
</evidence>
<dbReference type="EMBL" id="NTUS01000024">
    <property type="protein sequence ID" value="PFB08313.1"/>
    <property type="molecule type" value="Genomic_DNA"/>
</dbReference>
<protein>
    <submittedName>
        <fullName evidence="1">Uncharacterized protein</fullName>
    </submittedName>
</protein>
<gene>
    <name evidence="1" type="ORF">CN398_08505</name>
</gene>
<proteinExistence type="predicted"/>
<organism evidence="1 2">
    <name type="scientific">Bacillus thuringiensis</name>
    <dbReference type="NCBI Taxonomy" id="1428"/>
    <lineage>
        <taxon>Bacteria</taxon>
        <taxon>Bacillati</taxon>
        <taxon>Bacillota</taxon>
        <taxon>Bacilli</taxon>
        <taxon>Bacillales</taxon>
        <taxon>Bacillaceae</taxon>
        <taxon>Bacillus</taxon>
        <taxon>Bacillus cereus group</taxon>
    </lineage>
</organism>